<organism evidence="1 2">
    <name type="scientific">Melipona bicolor</name>
    <dbReference type="NCBI Taxonomy" id="60889"/>
    <lineage>
        <taxon>Eukaryota</taxon>
        <taxon>Metazoa</taxon>
        <taxon>Ecdysozoa</taxon>
        <taxon>Arthropoda</taxon>
        <taxon>Hexapoda</taxon>
        <taxon>Insecta</taxon>
        <taxon>Pterygota</taxon>
        <taxon>Neoptera</taxon>
        <taxon>Endopterygota</taxon>
        <taxon>Hymenoptera</taxon>
        <taxon>Apocrita</taxon>
        <taxon>Aculeata</taxon>
        <taxon>Apoidea</taxon>
        <taxon>Anthophila</taxon>
        <taxon>Apidae</taxon>
        <taxon>Melipona</taxon>
    </lineage>
</organism>
<proteinExistence type="predicted"/>
<evidence type="ECO:0000313" key="1">
    <source>
        <dbReference type="EMBL" id="KAK1121043.1"/>
    </source>
</evidence>
<name>A0AA40FLC9_9HYME</name>
<comment type="caution">
    <text evidence="1">The sequence shown here is derived from an EMBL/GenBank/DDBJ whole genome shotgun (WGS) entry which is preliminary data.</text>
</comment>
<dbReference type="AlphaFoldDB" id="A0AA40FLC9"/>
<dbReference type="Proteomes" id="UP001177670">
    <property type="component" value="Unassembled WGS sequence"/>
</dbReference>
<evidence type="ECO:0000313" key="2">
    <source>
        <dbReference type="Proteomes" id="UP001177670"/>
    </source>
</evidence>
<protein>
    <submittedName>
        <fullName evidence="1">Uncharacterized protein</fullName>
    </submittedName>
</protein>
<reference evidence="1" key="1">
    <citation type="submission" date="2021-10" db="EMBL/GenBank/DDBJ databases">
        <title>Melipona bicolor Genome sequencing and assembly.</title>
        <authorList>
            <person name="Araujo N.S."/>
            <person name="Arias M.C."/>
        </authorList>
    </citation>
    <scope>NUCLEOTIDE SEQUENCE</scope>
    <source>
        <strain evidence="1">USP_2M_L1-L4_2017</strain>
        <tissue evidence="1">Whole body</tissue>
    </source>
</reference>
<feature type="non-terminal residue" evidence="1">
    <location>
        <position position="89"/>
    </location>
</feature>
<gene>
    <name evidence="1" type="ORF">K0M31_010824</name>
</gene>
<sequence length="89" mass="9857">MELSLELGERESRGFERSTSFNVRAKEIGAGYFLAGEQLRTNVEELANLHPLSIIFRANLADSLLLSIGARIGLGLVYCDCVKREIDEA</sequence>
<keyword evidence="2" id="KW-1185">Reference proteome</keyword>
<dbReference type="EMBL" id="JAHYIQ010000028">
    <property type="protein sequence ID" value="KAK1121043.1"/>
    <property type="molecule type" value="Genomic_DNA"/>
</dbReference>
<accession>A0AA40FLC9</accession>